<evidence type="ECO:0000313" key="4">
    <source>
        <dbReference type="EMBL" id="MBD8869922.1"/>
    </source>
</evidence>
<feature type="region of interest" description="Disordered" evidence="1">
    <location>
        <begin position="21"/>
        <end position="41"/>
    </location>
</feature>
<dbReference type="RefSeq" id="WP_192142942.1">
    <property type="nucleotide sequence ID" value="NZ_JACYXZ010000002.1"/>
</dbReference>
<evidence type="ECO:0000256" key="1">
    <source>
        <dbReference type="SAM" id="MobiDB-lite"/>
    </source>
</evidence>
<evidence type="ECO:0000313" key="5">
    <source>
        <dbReference type="Proteomes" id="UP000616839"/>
    </source>
</evidence>
<evidence type="ECO:0000259" key="3">
    <source>
        <dbReference type="Pfam" id="PF07995"/>
    </source>
</evidence>
<sequence>MRSLVAVALVVLTAGLLAPAGSAPSEAAPPEAAPREVATTTREAAASAQVAARAPALRVTSLATGLAVPWDVQPIGTGEFLITERSTRRLYRVRNGRRTRVRFPSGSVWAAGETGLMSLEVDPRFRENRRFYTCQGGYRAGGGNDVRVVAWRLGDAGARARRIEVLRAGIRAGTGRHGGCRLLITRGGALLVGTGDAAVGTTPRDRTSLAGKVLRLNRMTGRPHPNNPLIDAESRRSRFVLTYGHRNVQGLAQRKDGSLWSVEHGPDRNDEVNLLKPGGDYGWHPVPEGGGAGYNESVPMTDHELPGRQRRARWRSGSPTIATSGAAWVRGEEWGRLDGRLAVAALKRQRIVFMKFDPRGRLVSTVAPRALRGIARLRSVTRAPNGSLLVTTSDSTDGRRVDRVLRVTPR</sequence>
<dbReference type="InterPro" id="IPR011041">
    <property type="entry name" value="Quinoprot_gluc/sorb_DH_b-prop"/>
</dbReference>
<reference evidence="4" key="1">
    <citation type="submission" date="2020-09" db="EMBL/GenBank/DDBJ databases">
        <title>Nocardioides sp. strain MJB4 16S ribosomal RNA gene Genome sequencing and assembly.</title>
        <authorList>
            <person name="Kim I."/>
        </authorList>
    </citation>
    <scope>NUCLEOTIDE SEQUENCE</scope>
    <source>
        <strain evidence="4">MJB4</strain>
    </source>
</reference>
<dbReference type="Proteomes" id="UP000616839">
    <property type="component" value="Unassembled WGS sequence"/>
</dbReference>
<feature type="signal peptide" evidence="2">
    <location>
        <begin position="1"/>
        <end position="27"/>
    </location>
</feature>
<organism evidence="4 5">
    <name type="scientific">Nocardioides donggukensis</name>
    <dbReference type="NCBI Taxonomy" id="2774019"/>
    <lineage>
        <taxon>Bacteria</taxon>
        <taxon>Bacillati</taxon>
        <taxon>Actinomycetota</taxon>
        <taxon>Actinomycetes</taxon>
        <taxon>Propionibacteriales</taxon>
        <taxon>Nocardioidaceae</taxon>
        <taxon>Nocardioides</taxon>
    </lineage>
</organism>
<feature type="chain" id="PRO_5037803932" evidence="2">
    <location>
        <begin position="28"/>
        <end position="410"/>
    </location>
</feature>
<dbReference type="Gene3D" id="2.120.10.30">
    <property type="entry name" value="TolB, C-terminal domain"/>
    <property type="match status" value="1"/>
</dbReference>
<dbReference type="PANTHER" id="PTHR19328:SF13">
    <property type="entry name" value="HIPL1 PROTEIN"/>
    <property type="match status" value="1"/>
</dbReference>
<keyword evidence="2" id="KW-0732">Signal</keyword>
<protein>
    <submittedName>
        <fullName evidence="4">PQQ-dependent sugar dehydrogenase</fullName>
    </submittedName>
</protein>
<accession>A0A927K3G9</accession>
<feature type="domain" description="Glucose/Sorbosone dehydrogenase" evidence="3">
    <location>
        <begin position="67"/>
        <end position="395"/>
    </location>
</feature>
<name>A0A927K3G9_9ACTN</name>
<dbReference type="Pfam" id="PF07995">
    <property type="entry name" value="GSDH"/>
    <property type="match status" value="1"/>
</dbReference>
<dbReference type="AlphaFoldDB" id="A0A927K3G9"/>
<gene>
    <name evidence="4" type="ORF">IE331_09830</name>
</gene>
<dbReference type="EMBL" id="JACYXZ010000002">
    <property type="protein sequence ID" value="MBD8869922.1"/>
    <property type="molecule type" value="Genomic_DNA"/>
</dbReference>
<evidence type="ECO:0000256" key="2">
    <source>
        <dbReference type="SAM" id="SignalP"/>
    </source>
</evidence>
<comment type="caution">
    <text evidence="4">The sequence shown here is derived from an EMBL/GenBank/DDBJ whole genome shotgun (WGS) entry which is preliminary data.</text>
</comment>
<keyword evidence="5" id="KW-1185">Reference proteome</keyword>
<dbReference type="SUPFAM" id="SSF50952">
    <property type="entry name" value="Soluble quinoprotein glucose dehydrogenase"/>
    <property type="match status" value="1"/>
</dbReference>
<dbReference type="InterPro" id="IPR011042">
    <property type="entry name" value="6-blade_b-propeller_TolB-like"/>
</dbReference>
<dbReference type="InterPro" id="IPR012938">
    <property type="entry name" value="Glc/Sorbosone_DH"/>
</dbReference>
<proteinExistence type="predicted"/>
<dbReference type="PANTHER" id="PTHR19328">
    <property type="entry name" value="HEDGEHOG-INTERACTING PROTEIN"/>
    <property type="match status" value="1"/>
</dbReference>